<comment type="caution">
    <text evidence="1">The sequence shown here is derived from an EMBL/GenBank/DDBJ whole genome shotgun (WGS) entry which is preliminary data.</text>
</comment>
<dbReference type="EMBL" id="JACHXN010000017">
    <property type="protein sequence ID" value="MBB3148216.1"/>
    <property type="molecule type" value="Genomic_DNA"/>
</dbReference>
<evidence type="ECO:0000313" key="2">
    <source>
        <dbReference type="Proteomes" id="UP000554520"/>
    </source>
</evidence>
<proteinExistence type="predicted"/>
<sequence>MDYKCPSNWNRFTTSFVTIAGEKLLYSTMIENARSVYLFPGLRLLTSASSNRRSKSSNFSS</sequence>
<dbReference type="Proteomes" id="UP000554520">
    <property type="component" value="Unassembled WGS sequence"/>
</dbReference>
<protein>
    <submittedName>
        <fullName evidence="1">Uncharacterized protein</fullName>
    </submittedName>
</protein>
<accession>A0A839UAW5</accession>
<organism evidence="1 2">
    <name type="scientific">Phyllobacterium trifolii</name>
    <dbReference type="NCBI Taxonomy" id="300193"/>
    <lineage>
        <taxon>Bacteria</taxon>
        <taxon>Pseudomonadati</taxon>
        <taxon>Pseudomonadota</taxon>
        <taxon>Alphaproteobacteria</taxon>
        <taxon>Hyphomicrobiales</taxon>
        <taxon>Phyllobacteriaceae</taxon>
        <taxon>Phyllobacterium</taxon>
    </lineage>
</organism>
<keyword evidence="2" id="KW-1185">Reference proteome</keyword>
<gene>
    <name evidence="1" type="ORF">FHS21_004659</name>
</gene>
<name>A0A839UAW5_9HYPH</name>
<reference evidence="1 2" key="1">
    <citation type="submission" date="2020-08" db="EMBL/GenBank/DDBJ databases">
        <title>Genomic Encyclopedia of Type Strains, Phase III (KMG-III): the genomes of soil and plant-associated and newly described type strains.</title>
        <authorList>
            <person name="Whitman W."/>
        </authorList>
    </citation>
    <scope>NUCLEOTIDE SEQUENCE [LARGE SCALE GENOMIC DNA]</scope>
    <source>
        <strain evidence="1 2">CECT 7015</strain>
    </source>
</reference>
<evidence type="ECO:0000313" key="1">
    <source>
        <dbReference type="EMBL" id="MBB3148216.1"/>
    </source>
</evidence>
<dbReference type="AlphaFoldDB" id="A0A839UAW5"/>